<dbReference type="Pfam" id="PF00271">
    <property type="entry name" value="Helicase_C"/>
    <property type="match status" value="1"/>
</dbReference>
<dbReference type="SMART" id="SM00490">
    <property type="entry name" value="HELICc"/>
    <property type="match status" value="1"/>
</dbReference>
<dbReference type="InterPro" id="IPR050079">
    <property type="entry name" value="DEAD_box_RNA_helicase"/>
</dbReference>
<keyword evidence="3" id="KW-0547">Nucleotide-binding</keyword>
<evidence type="ECO:0000259" key="15">
    <source>
        <dbReference type="PROSITE" id="PS51195"/>
    </source>
</evidence>
<feature type="domain" description="Helicase C-terminal" evidence="14">
    <location>
        <begin position="340"/>
        <end position="501"/>
    </location>
</feature>
<dbReference type="CDD" id="cd17957">
    <property type="entry name" value="DEADc_DDX52"/>
    <property type="match status" value="1"/>
</dbReference>
<evidence type="ECO:0000256" key="11">
    <source>
        <dbReference type="PROSITE-ProRule" id="PRU00552"/>
    </source>
</evidence>
<dbReference type="FunFam" id="3.40.50.300:FF:000759">
    <property type="entry name" value="probable ATP-dependent RNA helicase DDX52"/>
    <property type="match status" value="1"/>
</dbReference>
<comment type="catalytic activity">
    <reaction evidence="10">
        <text>ATP + H2O = ADP + phosphate + H(+)</text>
        <dbReference type="Rhea" id="RHEA:13065"/>
        <dbReference type="ChEBI" id="CHEBI:15377"/>
        <dbReference type="ChEBI" id="CHEBI:15378"/>
        <dbReference type="ChEBI" id="CHEBI:30616"/>
        <dbReference type="ChEBI" id="CHEBI:43474"/>
        <dbReference type="ChEBI" id="CHEBI:456216"/>
        <dbReference type="EC" id="3.6.4.13"/>
    </reaction>
</comment>
<organism evidence="16 17">
    <name type="scientific">Dispira parvispora</name>
    <dbReference type="NCBI Taxonomy" id="1520584"/>
    <lineage>
        <taxon>Eukaryota</taxon>
        <taxon>Fungi</taxon>
        <taxon>Fungi incertae sedis</taxon>
        <taxon>Zoopagomycota</taxon>
        <taxon>Kickxellomycotina</taxon>
        <taxon>Dimargaritomycetes</taxon>
        <taxon>Dimargaritales</taxon>
        <taxon>Dimargaritaceae</taxon>
        <taxon>Dispira</taxon>
    </lineage>
</organism>
<proteinExistence type="inferred from homology"/>
<keyword evidence="4 16" id="KW-0378">Hydrolase</keyword>
<dbReference type="PANTHER" id="PTHR47959">
    <property type="entry name" value="ATP-DEPENDENT RNA HELICASE RHLE-RELATED"/>
    <property type="match status" value="1"/>
</dbReference>
<evidence type="ECO:0000259" key="14">
    <source>
        <dbReference type="PROSITE" id="PS51194"/>
    </source>
</evidence>
<gene>
    <name evidence="16" type="primary">ROK1</name>
    <name evidence="16" type="ORF">IWQ62_001742</name>
</gene>
<dbReference type="Proteomes" id="UP001150925">
    <property type="component" value="Unassembled WGS sequence"/>
</dbReference>
<keyword evidence="6" id="KW-0067">ATP-binding</keyword>
<dbReference type="InterPro" id="IPR014014">
    <property type="entry name" value="RNA_helicase_DEAD_Q_motif"/>
</dbReference>
<evidence type="ECO:0000259" key="13">
    <source>
        <dbReference type="PROSITE" id="PS51192"/>
    </source>
</evidence>
<dbReference type="PROSITE" id="PS51195">
    <property type="entry name" value="Q_MOTIF"/>
    <property type="match status" value="1"/>
</dbReference>
<keyword evidence="17" id="KW-1185">Reference proteome</keyword>
<dbReference type="InterPro" id="IPR014001">
    <property type="entry name" value="Helicase_ATP-bd"/>
</dbReference>
<comment type="subcellular location">
    <subcellularLocation>
        <location evidence="1">Nucleus</location>
        <location evidence="1">Nucleolus</location>
    </subcellularLocation>
</comment>
<protein>
    <recommendedName>
        <fullName evidence="2">RNA helicase</fullName>
        <ecNumber evidence="2">3.6.4.13</ecNumber>
    </recommendedName>
</protein>
<sequence>MDFFKTLGAGAQFNRQKFRRDIEIFEKTDHTKRNGPANFDTSKVLPELDFFNQKDHSTGSASHPHANSTKVDTTPEESTGTALEDGSNSETDEPFETIEETGRFRNKYRIRIYGDKSIEPIKTFNMMFNQWKFRPAVQRNFKSIGFRHPTPIQMQAIPITMASRDLVACAPTGSGKTVAFLLPILQALDRPSKIGFRAVVVTPTRELGRQIFGMLEKLVAGTKLRVCFLAKLGGSVLGNANNRKKYDILVTTPLRLVHEIQHENIDLSTVQHLILDEADQLLELGFLEQMDTIIAACTHQHIRKSLFSATISSNVEELATSIMRDPIRVVVGIKNSATEDIDQKLVYVGQEEGKLVEVRQMVQKGIRPPVLIFVQSIERAKELFHELIYDGINVDVIHSERTKAQRDSIITNFRSGKIWVLIATELMSRGIDFKGVNLVVNYDFPQTIQSYIHRIGRTGRAGRKGEAVTFFTKDDLAYLKSIVNVMRSSGCDVPDWMLQVKPPSKGEKSKLKRKPVNRDLITTNPYQKRIKLQEERRKAKEKAQGKSKTSSGKSGPKATAVSEHSRKKAPQASLTLEEDES</sequence>
<evidence type="ECO:0000256" key="12">
    <source>
        <dbReference type="SAM" id="MobiDB-lite"/>
    </source>
</evidence>
<reference evidence="16" key="1">
    <citation type="submission" date="2022-07" db="EMBL/GenBank/DDBJ databases">
        <title>Phylogenomic reconstructions and comparative analyses of Kickxellomycotina fungi.</title>
        <authorList>
            <person name="Reynolds N.K."/>
            <person name="Stajich J.E."/>
            <person name="Barry K."/>
            <person name="Grigoriev I.V."/>
            <person name="Crous P."/>
            <person name="Smith M.E."/>
        </authorList>
    </citation>
    <scope>NUCLEOTIDE SEQUENCE</scope>
    <source>
        <strain evidence="16">RSA 1196</strain>
    </source>
</reference>
<evidence type="ECO:0000256" key="6">
    <source>
        <dbReference type="ARBA" id="ARBA00022840"/>
    </source>
</evidence>
<dbReference type="Pfam" id="PF00270">
    <property type="entry name" value="DEAD"/>
    <property type="match status" value="1"/>
</dbReference>
<evidence type="ECO:0000313" key="16">
    <source>
        <dbReference type="EMBL" id="KAJ1967611.1"/>
    </source>
</evidence>
<dbReference type="GO" id="GO:0016787">
    <property type="term" value="F:hydrolase activity"/>
    <property type="evidence" value="ECO:0007669"/>
    <property type="project" value="UniProtKB-KW"/>
</dbReference>
<evidence type="ECO:0000256" key="5">
    <source>
        <dbReference type="ARBA" id="ARBA00022806"/>
    </source>
</evidence>
<dbReference type="GO" id="GO:0030490">
    <property type="term" value="P:maturation of SSU-rRNA"/>
    <property type="evidence" value="ECO:0007669"/>
    <property type="project" value="InterPro"/>
</dbReference>
<dbReference type="SUPFAM" id="SSF52540">
    <property type="entry name" value="P-loop containing nucleoside triphosphate hydrolases"/>
    <property type="match status" value="1"/>
</dbReference>
<dbReference type="PROSITE" id="PS51192">
    <property type="entry name" value="HELICASE_ATP_BIND_1"/>
    <property type="match status" value="1"/>
</dbReference>
<dbReference type="PROSITE" id="PS51194">
    <property type="entry name" value="HELICASE_CTER"/>
    <property type="match status" value="1"/>
</dbReference>
<dbReference type="PANTHER" id="PTHR47959:SF15">
    <property type="entry name" value="RNA HELICASE"/>
    <property type="match status" value="1"/>
</dbReference>
<feature type="region of interest" description="Disordered" evidence="12">
    <location>
        <begin position="500"/>
        <end position="581"/>
    </location>
</feature>
<comment type="caution">
    <text evidence="16">The sequence shown here is derived from an EMBL/GenBank/DDBJ whole genome shotgun (WGS) entry which is preliminary data.</text>
</comment>
<dbReference type="AlphaFoldDB" id="A0A9W8E8Q8"/>
<evidence type="ECO:0000256" key="4">
    <source>
        <dbReference type="ARBA" id="ARBA00022801"/>
    </source>
</evidence>
<evidence type="ECO:0000256" key="1">
    <source>
        <dbReference type="ARBA" id="ARBA00004604"/>
    </source>
</evidence>
<evidence type="ECO:0000313" key="17">
    <source>
        <dbReference type="Proteomes" id="UP001150925"/>
    </source>
</evidence>
<keyword evidence="7" id="KW-0694">RNA-binding</keyword>
<dbReference type="EMBL" id="JANBPY010000309">
    <property type="protein sequence ID" value="KAJ1967611.1"/>
    <property type="molecule type" value="Genomic_DNA"/>
</dbReference>
<feature type="compositionally biased region" description="Polar residues" evidence="12">
    <location>
        <begin position="58"/>
        <end position="89"/>
    </location>
</feature>
<dbReference type="InterPro" id="IPR011545">
    <property type="entry name" value="DEAD/DEAH_box_helicase_dom"/>
</dbReference>
<dbReference type="OrthoDB" id="360161at2759"/>
<dbReference type="Gene3D" id="3.40.50.300">
    <property type="entry name" value="P-loop containing nucleotide triphosphate hydrolases"/>
    <property type="match status" value="2"/>
</dbReference>
<feature type="short sequence motif" description="Q motif" evidence="11">
    <location>
        <begin position="126"/>
        <end position="154"/>
    </location>
</feature>
<name>A0A9W8E8Q8_9FUNG</name>
<evidence type="ECO:0000256" key="2">
    <source>
        <dbReference type="ARBA" id="ARBA00012552"/>
    </source>
</evidence>
<feature type="compositionally biased region" description="Basic and acidic residues" evidence="12">
    <location>
        <begin position="531"/>
        <end position="544"/>
    </location>
</feature>
<keyword evidence="5" id="KW-0347">Helicase</keyword>
<dbReference type="InterPro" id="IPR027417">
    <property type="entry name" value="P-loop_NTPase"/>
</dbReference>
<keyword evidence="8" id="KW-0539">Nucleus</keyword>
<evidence type="ECO:0000256" key="7">
    <source>
        <dbReference type="ARBA" id="ARBA00022884"/>
    </source>
</evidence>
<dbReference type="GO" id="GO:0005524">
    <property type="term" value="F:ATP binding"/>
    <property type="evidence" value="ECO:0007669"/>
    <property type="project" value="UniProtKB-KW"/>
</dbReference>
<comment type="similarity">
    <text evidence="9">Belongs to the DEAD box helicase family. DDX52/ROK1 subfamily.</text>
</comment>
<feature type="domain" description="Helicase ATP-binding" evidence="13">
    <location>
        <begin position="157"/>
        <end position="329"/>
    </location>
</feature>
<dbReference type="GO" id="GO:0005730">
    <property type="term" value="C:nucleolus"/>
    <property type="evidence" value="ECO:0007669"/>
    <property type="project" value="UniProtKB-SubCell"/>
</dbReference>
<dbReference type="EC" id="3.6.4.13" evidence="2"/>
<dbReference type="GO" id="GO:0005829">
    <property type="term" value="C:cytosol"/>
    <property type="evidence" value="ECO:0007669"/>
    <property type="project" value="TreeGrafter"/>
</dbReference>
<dbReference type="CDD" id="cd18787">
    <property type="entry name" value="SF2_C_DEAD"/>
    <property type="match status" value="1"/>
</dbReference>
<accession>A0A9W8E8Q8</accession>
<feature type="domain" description="DEAD-box RNA helicase Q" evidence="15">
    <location>
        <begin position="126"/>
        <end position="154"/>
    </location>
</feature>
<dbReference type="InterPro" id="IPR001650">
    <property type="entry name" value="Helicase_C-like"/>
</dbReference>
<dbReference type="InterPro" id="IPR044764">
    <property type="entry name" value="DDX52/Rok1_DEADc"/>
</dbReference>
<feature type="compositionally biased region" description="Low complexity" evidence="12">
    <location>
        <begin position="546"/>
        <end position="557"/>
    </location>
</feature>
<evidence type="ECO:0000256" key="3">
    <source>
        <dbReference type="ARBA" id="ARBA00022741"/>
    </source>
</evidence>
<evidence type="ECO:0000256" key="9">
    <source>
        <dbReference type="ARBA" id="ARBA00024355"/>
    </source>
</evidence>
<dbReference type="GO" id="GO:0003724">
    <property type="term" value="F:RNA helicase activity"/>
    <property type="evidence" value="ECO:0007669"/>
    <property type="project" value="UniProtKB-EC"/>
</dbReference>
<feature type="region of interest" description="Disordered" evidence="12">
    <location>
        <begin position="53"/>
        <end position="96"/>
    </location>
</feature>
<evidence type="ECO:0000256" key="10">
    <source>
        <dbReference type="ARBA" id="ARBA00047984"/>
    </source>
</evidence>
<evidence type="ECO:0000256" key="8">
    <source>
        <dbReference type="ARBA" id="ARBA00023242"/>
    </source>
</evidence>
<dbReference type="SMART" id="SM00487">
    <property type="entry name" value="DEXDc"/>
    <property type="match status" value="1"/>
</dbReference>
<dbReference type="GO" id="GO:0003723">
    <property type="term" value="F:RNA binding"/>
    <property type="evidence" value="ECO:0007669"/>
    <property type="project" value="UniProtKB-KW"/>
</dbReference>